<dbReference type="InterPro" id="IPR050525">
    <property type="entry name" value="ECM_Assembly_Org"/>
</dbReference>
<accession>A0A6J8BFP8</accession>
<dbReference type="Gene3D" id="3.40.50.410">
    <property type="entry name" value="von Willebrand factor, type A domain"/>
    <property type="match status" value="1"/>
</dbReference>
<reference evidence="2 3" key="1">
    <citation type="submission" date="2020-06" db="EMBL/GenBank/DDBJ databases">
        <authorList>
            <person name="Li R."/>
            <person name="Bekaert M."/>
        </authorList>
    </citation>
    <scope>NUCLEOTIDE SEQUENCE [LARGE SCALE GENOMIC DNA]</scope>
    <source>
        <strain evidence="3">wild</strain>
    </source>
</reference>
<dbReference type="PANTHER" id="PTHR24020:SF84">
    <property type="entry name" value="VWFA DOMAIN-CONTAINING PROTEIN"/>
    <property type="match status" value="1"/>
</dbReference>
<feature type="domain" description="VWFA" evidence="1">
    <location>
        <begin position="70"/>
        <end position="249"/>
    </location>
</feature>
<dbReference type="SMART" id="SM00327">
    <property type="entry name" value="VWA"/>
    <property type="match status" value="1"/>
</dbReference>
<keyword evidence="3" id="KW-1185">Reference proteome</keyword>
<name>A0A6J8BFP8_MYTCO</name>
<dbReference type="OrthoDB" id="10256829at2759"/>
<dbReference type="CDD" id="cd01450">
    <property type="entry name" value="vWFA_subfamily_ECM"/>
    <property type="match status" value="1"/>
</dbReference>
<dbReference type="PRINTS" id="PR00453">
    <property type="entry name" value="VWFADOMAIN"/>
</dbReference>
<evidence type="ECO:0000313" key="2">
    <source>
        <dbReference type="EMBL" id="CAC5382775.1"/>
    </source>
</evidence>
<evidence type="ECO:0000259" key="1">
    <source>
        <dbReference type="PROSITE" id="PS50234"/>
    </source>
</evidence>
<gene>
    <name evidence="2" type="ORF">MCOR_18571</name>
</gene>
<evidence type="ECO:0000313" key="3">
    <source>
        <dbReference type="Proteomes" id="UP000507470"/>
    </source>
</evidence>
<dbReference type="Pfam" id="PF00092">
    <property type="entry name" value="VWA"/>
    <property type="match status" value="1"/>
</dbReference>
<dbReference type="EMBL" id="CACVKT020003265">
    <property type="protein sequence ID" value="CAC5382775.1"/>
    <property type="molecule type" value="Genomic_DNA"/>
</dbReference>
<dbReference type="SUPFAM" id="SSF53300">
    <property type="entry name" value="vWA-like"/>
    <property type="match status" value="1"/>
</dbReference>
<protein>
    <submittedName>
        <fullName evidence="2">COL12A</fullName>
    </submittedName>
</protein>
<organism evidence="2 3">
    <name type="scientific">Mytilus coruscus</name>
    <name type="common">Sea mussel</name>
    <dbReference type="NCBI Taxonomy" id="42192"/>
    <lineage>
        <taxon>Eukaryota</taxon>
        <taxon>Metazoa</taxon>
        <taxon>Spiralia</taxon>
        <taxon>Lophotrochozoa</taxon>
        <taxon>Mollusca</taxon>
        <taxon>Bivalvia</taxon>
        <taxon>Autobranchia</taxon>
        <taxon>Pteriomorphia</taxon>
        <taxon>Mytilida</taxon>
        <taxon>Mytiloidea</taxon>
        <taxon>Mytilidae</taxon>
        <taxon>Mytilinae</taxon>
        <taxon>Mytilus</taxon>
    </lineage>
</organism>
<dbReference type="InterPro" id="IPR002035">
    <property type="entry name" value="VWF_A"/>
</dbReference>
<dbReference type="PROSITE" id="PS50234">
    <property type="entry name" value="VWFA"/>
    <property type="match status" value="1"/>
</dbReference>
<dbReference type="InterPro" id="IPR036465">
    <property type="entry name" value="vWFA_dom_sf"/>
</dbReference>
<sequence length="357" mass="38925">MQQAKQVVILRATYFEIIIPQDELDLVQFVSGYLSSVYCKDNDLKIQRSENKVHSGPVHNVCYAIYYSIDVVYIVDRSGSIQERHFDEAVEFIYNVTEFLTIDDQNLKVSVMTFSSDNRLDIAFDSYTNKTELLQKIKNLKGTVTNGITKTGMAINYTQSTILTTGKGARSGAEIAVIVMTDGQSSGYPKPETEADNLRTDGAEVFSLGIGSALSASNAELKGIASNPDSYYLLYVSSFVYLCNLVPDLVPKLESSIAATLLSDCPEDPVVASMEQNYTSTHPELSTAEATTHPELLTTEADLTNTHPALSPTEIVKNTSLGLAPVEPNFGSSAVILDPTIAAFITTTLLCLKNILD</sequence>
<dbReference type="PANTHER" id="PTHR24020">
    <property type="entry name" value="COLLAGEN ALPHA"/>
    <property type="match status" value="1"/>
</dbReference>
<proteinExistence type="predicted"/>
<dbReference type="Proteomes" id="UP000507470">
    <property type="component" value="Unassembled WGS sequence"/>
</dbReference>
<dbReference type="AlphaFoldDB" id="A0A6J8BFP8"/>